<dbReference type="PROSITE" id="PS50181">
    <property type="entry name" value="FBOX"/>
    <property type="match status" value="1"/>
</dbReference>
<sequence length="502" mass="58934">MDCTSIVHLPNEILLYIFNKLNVIDVFYSLVGVNQRFEQLIFDFLDIDNIPCIFHQKYINGKSQHDYILDKICLKILPRINTKIRKFTIDPYSLKRMVNAIDFPQLYSLSLLGYQIDTISRELLNLNIKKEITRENSPMIFEAVLFFGKHLTDLKFYQVSSESNLTFFSWNNQNKECLSSTLNNLSIYVSNFDDCLYLLDGHFQSLSKLAIRIEMITRSLSNINKKEKLIKLKSFSLICKRCTCSYESSIVPLFRRMSNLEELSLQISVRRLRSTYIDGYQLYNDFLKYLTKLNKFNFNIHSYITSGIENNILSNNDIRNSFINIGYKSIDICADEKLTDYIGNCNVYSLPYLFHEFLFMSNCFQGGKFNNVTRLFMVDRIPFENKLFKIISQDFTNLKTLIIHNLESQKSQECSSTLITFNNLITLNIIDAHSDYAIQFLTENITYLPFLEKLIITYDTLAHITDYFANDETRRNCTKIKYLRTDISFVRPKSFNSYFPSI</sequence>
<proteinExistence type="predicted"/>
<dbReference type="EMBL" id="CAJNYT010004760">
    <property type="protein sequence ID" value="CAF3688016.1"/>
    <property type="molecule type" value="Genomic_DNA"/>
</dbReference>
<gene>
    <name evidence="2" type="ORF">GRG538_LOCUS27491</name>
    <name evidence="3" type="ORF">QYT958_LOCUS28632</name>
</gene>
<dbReference type="EMBL" id="CAJOBR010007898">
    <property type="protein sequence ID" value="CAF4870829.1"/>
    <property type="molecule type" value="Genomic_DNA"/>
</dbReference>
<evidence type="ECO:0000313" key="2">
    <source>
        <dbReference type="EMBL" id="CAF3688016.1"/>
    </source>
</evidence>
<feature type="domain" description="F-box" evidence="1">
    <location>
        <begin position="3"/>
        <end position="50"/>
    </location>
</feature>
<accession>A0A821TGN0</accession>
<organism evidence="3 4">
    <name type="scientific">Rotaria socialis</name>
    <dbReference type="NCBI Taxonomy" id="392032"/>
    <lineage>
        <taxon>Eukaryota</taxon>
        <taxon>Metazoa</taxon>
        <taxon>Spiralia</taxon>
        <taxon>Gnathifera</taxon>
        <taxon>Rotifera</taxon>
        <taxon>Eurotatoria</taxon>
        <taxon>Bdelloidea</taxon>
        <taxon>Philodinida</taxon>
        <taxon>Philodinidae</taxon>
        <taxon>Rotaria</taxon>
    </lineage>
</organism>
<reference evidence="3" key="1">
    <citation type="submission" date="2021-02" db="EMBL/GenBank/DDBJ databases">
        <authorList>
            <person name="Nowell W R."/>
        </authorList>
    </citation>
    <scope>NUCLEOTIDE SEQUENCE</scope>
</reference>
<dbReference type="InterPro" id="IPR001810">
    <property type="entry name" value="F-box_dom"/>
</dbReference>
<evidence type="ECO:0000313" key="3">
    <source>
        <dbReference type="EMBL" id="CAF4870829.1"/>
    </source>
</evidence>
<evidence type="ECO:0000259" key="1">
    <source>
        <dbReference type="PROSITE" id="PS50181"/>
    </source>
</evidence>
<name>A0A821TGN0_9BILA</name>
<dbReference type="Proteomes" id="UP000663872">
    <property type="component" value="Unassembled WGS sequence"/>
</dbReference>
<comment type="caution">
    <text evidence="3">The sequence shown here is derived from an EMBL/GenBank/DDBJ whole genome shotgun (WGS) entry which is preliminary data.</text>
</comment>
<dbReference type="AlphaFoldDB" id="A0A821TGN0"/>
<protein>
    <recommendedName>
        <fullName evidence="1">F-box domain-containing protein</fullName>
    </recommendedName>
</protein>
<evidence type="ECO:0000313" key="4">
    <source>
        <dbReference type="Proteomes" id="UP000663848"/>
    </source>
</evidence>
<dbReference type="Proteomes" id="UP000663848">
    <property type="component" value="Unassembled WGS sequence"/>
</dbReference>